<dbReference type="GO" id="GO:0016787">
    <property type="term" value="F:hydrolase activity"/>
    <property type="evidence" value="ECO:0007669"/>
    <property type="project" value="UniProtKB-KW"/>
</dbReference>
<keyword evidence="5" id="KW-1185">Reference proteome</keyword>
<dbReference type="PRINTS" id="PR00502">
    <property type="entry name" value="NUDIXFAMILY"/>
</dbReference>
<reference evidence="4 5" key="1">
    <citation type="journal article" date="2019" name="Int. J. Syst. Evol. Microbiol.">
        <title>The Global Catalogue of Microorganisms (GCM) 10K type strain sequencing project: providing services to taxonomists for standard genome sequencing and annotation.</title>
        <authorList>
            <consortium name="The Broad Institute Genomics Platform"/>
            <consortium name="The Broad Institute Genome Sequencing Center for Infectious Disease"/>
            <person name="Wu L."/>
            <person name="Ma J."/>
        </authorList>
    </citation>
    <scope>NUCLEOTIDE SEQUENCE [LARGE SCALE GENOMIC DNA]</scope>
    <source>
        <strain evidence="4 5">GX26</strain>
    </source>
</reference>
<dbReference type="PROSITE" id="PS51462">
    <property type="entry name" value="NUDIX"/>
    <property type="match status" value="1"/>
</dbReference>
<dbReference type="InterPro" id="IPR020084">
    <property type="entry name" value="NUDIX_hydrolase_CS"/>
</dbReference>
<feature type="domain" description="Nudix hydrolase" evidence="3">
    <location>
        <begin position="5"/>
        <end position="134"/>
    </location>
</feature>
<dbReference type="Proteomes" id="UP001596395">
    <property type="component" value="Unassembled WGS sequence"/>
</dbReference>
<gene>
    <name evidence="4" type="ORF">ACFQGB_16450</name>
</gene>
<dbReference type="Pfam" id="PF00293">
    <property type="entry name" value="NUDIX"/>
    <property type="match status" value="1"/>
</dbReference>
<evidence type="ECO:0000256" key="2">
    <source>
        <dbReference type="SAM" id="MobiDB-lite"/>
    </source>
</evidence>
<keyword evidence="1" id="KW-0378">Hydrolase</keyword>
<evidence type="ECO:0000313" key="5">
    <source>
        <dbReference type="Proteomes" id="UP001596395"/>
    </source>
</evidence>
<dbReference type="InterPro" id="IPR000086">
    <property type="entry name" value="NUDIX_hydrolase_dom"/>
</dbReference>
<dbReference type="SUPFAM" id="SSF55811">
    <property type="entry name" value="Nudix"/>
    <property type="match status" value="1"/>
</dbReference>
<feature type="compositionally biased region" description="Basic and acidic residues" evidence="2">
    <location>
        <begin position="98"/>
        <end position="119"/>
    </location>
</feature>
<evidence type="ECO:0000313" key="4">
    <source>
        <dbReference type="EMBL" id="MFC6954456.1"/>
    </source>
</evidence>
<accession>A0ABD5VHC8</accession>
<dbReference type="EMBL" id="JBHSXN010000003">
    <property type="protein sequence ID" value="MFC6954456.1"/>
    <property type="molecule type" value="Genomic_DNA"/>
</dbReference>
<proteinExistence type="predicted"/>
<sequence>MSHDVRALTADGVVFVDDAVVLLERNHPPDEGSWVLPGGFVEPEETAATAAAREVEEETGMAVEPTAFVGLFDAPDRDPRHTASAAYVCEPVDPDATPEAREEATKVGTFDPRDPPELGFDHADVLAAALDVREDRPPR</sequence>
<feature type="region of interest" description="Disordered" evidence="2">
    <location>
        <begin position="91"/>
        <end position="119"/>
    </location>
</feature>
<dbReference type="InterPro" id="IPR015797">
    <property type="entry name" value="NUDIX_hydrolase-like_dom_sf"/>
</dbReference>
<protein>
    <submittedName>
        <fullName evidence="4">NUDIX domain-containing protein</fullName>
    </submittedName>
</protein>
<dbReference type="AlphaFoldDB" id="A0ABD5VHC8"/>
<dbReference type="InterPro" id="IPR020476">
    <property type="entry name" value="Nudix_hydrolase"/>
</dbReference>
<organism evidence="4 5">
    <name type="scientific">Halorubellus litoreus</name>
    <dbReference type="NCBI Taxonomy" id="755308"/>
    <lineage>
        <taxon>Archaea</taxon>
        <taxon>Methanobacteriati</taxon>
        <taxon>Methanobacteriota</taxon>
        <taxon>Stenosarchaea group</taxon>
        <taxon>Halobacteria</taxon>
        <taxon>Halobacteriales</taxon>
        <taxon>Halorubellaceae</taxon>
        <taxon>Halorubellus</taxon>
    </lineage>
</organism>
<evidence type="ECO:0000256" key="1">
    <source>
        <dbReference type="ARBA" id="ARBA00022801"/>
    </source>
</evidence>
<comment type="caution">
    <text evidence="4">The sequence shown here is derived from an EMBL/GenBank/DDBJ whole genome shotgun (WGS) entry which is preliminary data.</text>
</comment>
<evidence type="ECO:0000259" key="3">
    <source>
        <dbReference type="PROSITE" id="PS51462"/>
    </source>
</evidence>
<dbReference type="PANTHER" id="PTHR43736:SF1">
    <property type="entry name" value="DIHYDRONEOPTERIN TRIPHOSPHATE DIPHOSPHATASE"/>
    <property type="match status" value="1"/>
</dbReference>
<dbReference type="RefSeq" id="WP_336351404.1">
    <property type="nucleotide sequence ID" value="NZ_JAZAQL010000003.1"/>
</dbReference>
<name>A0ABD5VHC8_9EURY</name>
<dbReference type="Gene3D" id="3.90.79.10">
    <property type="entry name" value="Nucleoside Triphosphate Pyrophosphohydrolase"/>
    <property type="match status" value="1"/>
</dbReference>
<dbReference type="PROSITE" id="PS00893">
    <property type="entry name" value="NUDIX_BOX"/>
    <property type="match status" value="1"/>
</dbReference>
<dbReference type="PANTHER" id="PTHR43736">
    <property type="entry name" value="ADP-RIBOSE PYROPHOSPHATASE"/>
    <property type="match status" value="1"/>
</dbReference>